<dbReference type="GO" id="GO:0006282">
    <property type="term" value="P:regulation of DNA repair"/>
    <property type="evidence" value="ECO:0007669"/>
    <property type="project" value="InterPro"/>
</dbReference>
<feature type="active site" evidence="4">
    <location>
        <position position="272"/>
    </location>
</feature>
<dbReference type="PANTHER" id="PTHR12837">
    <property type="entry name" value="POLY ADP-RIBOSE GLYCOHYDROLASE"/>
    <property type="match status" value="1"/>
</dbReference>
<feature type="binding site" evidence="5">
    <location>
        <position position="289"/>
    </location>
    <ligand>
        <name>substrate</name>
    </ligand>
</feature>
<evidence type="ECO:0000313" key="8">
    <source>
        <dbReference type="EMBL" id="KAG6742312.1"/>
    </source>
</evidence>
<evidence type="ECO:0000256" key="5">
    <source>
        <dbReference type="PIRSR" id="PIRSR607724-2"/>
    </source>
</evidence>
<feature type="active site" evidence="4">
    <location>
        <position position="290"/>
    </location>
</feature>
<gene>
    <name evidence="8" type="ORF">POTOM_053182</name>
</gene>
<dbReference type="InterPro" id="IPR007724">
    <property type="entry name" value="Poly_GlycHdrlase"/>
</dbReference>
<dbReference type="Pfam" id="PF05028">
    <property type="entry name" value="PARG_cat_C"/>
    <property type="match status" value="2"/>
</dbReference>
<evidence type="ECO:0000256" key="4">
    <source>
        <dbReference type="PIRSR" id="PIRSR607724-1"/>
    </source>
</evidence>
<dbReference type="GO" id="GO:0005975">
    <property type="term" value="P:carbohydrate metabolic process"/>
    <property type="evidence" value="ECO:0007669"/>
    <property type="project" value="InterPro"/>
</dbReference>
<dbReference type="GO" id="GO:0004649">
    <property type="term" value="F:poly(ADP-ribose) glycohydrolase activity"/>
    <property type="evidence" value="ECO:0007669"/>
    <property type="project" value="UniProtKB-EC"/>
</dbReference>
<sequence>MLPFLPLLLGSSNLFWPSQVVKSLETLSKGPLYSKVDSGELLFNAISHIRDSLALPSLQPVAPFAHGGYALFFDELISRAEASKWFEEVVPALANLLLRLPSLLESHYQDADYLFNGVRTGLRLLGSQEAGIVFLGQELVAALLTCAFFCLFPVSDRGSKRLPTINFDHLFEYVTFSFLFSPLLLRDIYESYSKKQENKIKCIMHYFERICSSMPEGFVSFERKVLPLEQLPLCVSYPEADFWSKSVVSLCPFEVHSSGFIEDQSNGALEVDFANKYLGGGALRSGCLQEEIRFMISPELIAGMLFLPCMEDNEAIEIVGAERFSNYTGYASSFCFSGDHVDKRNVDGFRRCKTRIVAIDALCRAGMRQYKCTYLLRYVKFGFPVPHRLAYGIERKIVCLSFYMASLPKYATCETDGSLSCRTVRIYVQSDCPGGFLVDFVNFSESYSFGFGREANKAFCGFLDQSNCDHHKSLFQDGGSQGSQCMETDKDTNVVVKDFPVRSPPMDEAPSTSVEIAMNRGEYINQVIRYSDKKGSWCLDLEDKIGIATGNWGCGAFGGDPELKTMIQWLAASQAARPSVSYYTFGIKSLQNLNQVSRWILSHEWTVGDLWNMLVEYSSRRFNKETNLGFFAWLLPTLFAHDAKMSNLTSTP</sequence>
<dbReference type="Pfam" id="PF20811">
    <property type="entry name" value="PARG_cat_N"/>
    <property type="match status" value="1"/>
</dbReference>
<comment type="caution">
    <text evidence="8">The sequence shown here is derived from an EMBL/GenBank/DDBJ whole genome shotgun (WGS) entry which is preliminary data.</text>
</comment>
<dbReference type="GO" id="GO:0005634">
    <property type="term" value="C:nucleus"/>
    <property type="evidence" value="ECO:0007669"/>
    <property type="project" value="TreeGrafter"/>
</dbReference>
<dbReference type="InterPro" id="IPR048362">
    <property type="entry name" value="PARG_helical"/>
</dbReference>
<dbReference type="EC" id="3.2.1.143" evidence="2"/>
<dbReference type="AlphaFoldDB" id="A0A8X8C5W8"/>
<keyword evidence="9" id="KW-1185">Reference proteome</keyword>
<proteinExistence type="inferred from homology"/>
<protein>
    <recommendedName>
        <fullName evidence="2">poly(ADP-ribose) glycohydrolase</fullName>
        <ecNumber evidence="2">3.2.1.143</ecNumber>
    </recommendedName>
</protein>
<feature type="domain" description="PARG helical" evidence="7">
    <location>
        <begin position="78"/>
        <end position="223"/>
    </location>
</feature>
<keyword evidence="3" id="KW-0378">Hydrolase</keyword>
<dbReference type="PANTHER" id="PTHR12837:SF0">
    <property type="entry name" value="POLY(ADP-RIBOSE) GLYCOHYDROLASE"/>
    <property type="match status" value="1"/>
</dbReference>
<feature type="domain" description="PARG catalytic Macro" evidence="6">
    <location>
        <begin position="241"/>
        <end position="379"/>
    </location>
</feature>
<reference evidence="8" key="1">
    <citation type="journal article" date="2020" name="bioRxiv">
        <title>Hybrid origin of Populus tomentosa Carr. identified through genome sequencing and phylogenomic analysis.</title>
        <authorList>
            <person name="An X."/>
            <person name="Gao K."/>
            <person name="Chen Z."/>
            <person name="Li J."/>
            <person name="Yang X."/>
            <person name="Yang X."/>
            <person name="Zhou J."/>
            <person name="Guo T."/>
            <person name="Zhao T."/>
            <person name="Huang S."/>
            <person name="Miao D."/>
            <person name="Khan W.U."/>
            <person name="Rao P."/>
            <person name="Ye M."/>
            <person name="Lei B."/>
            <person name="Liao W."/>
            <person name="Wang J."/>
            <person name="Ji L."/>
            <person name="Li Y."/>
            <person name="Guo B."/>
            <person name="Mustafa N.S."/>
            <person name="Li S."/>
            <person name="Yun Q."/>
            <person name="Keller S.R."/>
            <person name="Mao J."/>
            <person name="Zhang R."/>
            <person name="Strauss S.H."/>
        </authorList>
    </citation>
    <scope>NUCLEOTIDE SEQUENCE</scope>
    <source>
        <strain evidence="8">GM15</strain>
        <tissue evidence="8">Leaf</tissue>
    </source>
</reference>
<dbReference type="GO" id="GO:0009225">
    <property type="term" value="P:nucleotide-sugar metabolic process"/>
    <property type="evidence" value="ECO:0007669"/>
    <property type="project" value="TreeGrafter"/>
</dbReference>
<dbReference type="InterPro" id="IPR046372">
    <property type="entry name" value="PARG_cat_C"/>
</dbReference>
<evidence type="ECO:0000256" key="2">
    <source>
        <dbReference type="ARBA" id="ARBA00012255"/>
    </source>
</evidence>
<name>A0A8X8C5W8_POPTO</name>
<dbReference type="EMBL" id="JAAWWB010000033">
    <property type="protein sequence ID" value="KAG6742312.1"/>
    <property type="molecule type" value="Genomic_DNA"/>
</dbReference>
<dbReference type="Proteomes" id="UP000886885">
    <property type="component" value="Chromosome 17A"/>
</dbReference>
<evidence type="ECO:0000259" key="6">
    <source>
        <dbReference type="Pfam" id="PF05028"/>
    </source>
</evidence>
<dbReference type="GO" id="GO:0005737">
    <property type="term" value="C:cytoplasm"/>
    <property type="evidence" value="ECO:0007669"/>
    <property type="project" value="TreeGrafter"/>
</dbReference>
<evidence type="ECO:0000256" key="1">
    <source>
        <dbReference type="ARBA" id="ARBA00009545"/>
    </source>
</evidence>
<evidence type="ECO:0000256" key="3">
    <source>
        <dbReference type="ARBA" id="ARBA00022801"/>
    </source>
</evidence>
<organism evidence="8 9">
    <name type="scientific">Populus tomentosa</name>
    <name type="common">Chinese white poplar</name>
    <dbReference type="NCBI Taxonomy" id="118781"/>
    <lineage>
        <taxon>Eukaryota</taxon>
        <taxon>Viridiplantae</taxon>
        <taxon>Streptophyta</taxon>
        <taxon>Embryophyta</taxon>
        <taxon>Tracheophyta</taxon>
        <taxon>Spermatophyta</taxon>
        <taxon>Magnoliopsida</taxon>
        <taxon>eudicotyledons</taxon>
        <taxon>Gunneridae</taxon>
        <taxon>Pentapetalae</taxon>
        <taxon>rosids</taxon>
        <taxon>fabids</taxon>
        <taxon>Malpighiales</taxon>
        <taxon>Salicaceae</taxon>
        <taxon>Saliceae</taxon>
        <taxon>Populus</taxon>
    </lineage>
</organism>
<comment type="similarity">
    <text evidence="1">Belongs to the poly(ADP-ribose) glycohydrolase family.</text>
</comment>
<evidence type="ECO:0000313" key="9">
    <source>
        <dbReference type="Proteomes" id="UP000886885"/>
    </source>
</evidence>
<feature type="binding site" evidence="5">
    <location>
        <position position="330"/>
    </location>
    <ligand>
        <name>substrate</name>
    </ligand>
</feature>
<dbReference type="GO" id="GO:1990966">
    <property type="term" value="P:ATP generation from poly-ADP-D-ribose"/>
    <property type="evidence" value="ECO:0007669"/>
    <property type="project" value="TreeGrafter"/>
</dbReference>
<feature type="binding site" evidence="5">
    <location>
        <position position="275"/>
    </location>
    <ligand>
        <name>substrate</name>
    </ligand>
</feature>
<accession>A0A8X8C5W8</accession>
<evidence type="ECO:0000259" key="7">
    <source>
        <dbReference type="Pfam" id="PF20811"/>
    </source>
</evidence>
<feature type="active site" evidence="4">
    <location>
        <position position="291"/>
    </location>
</feature>
<dbReference type="OrthoDB" id="1937899at2759"/>
<feature type="domain" description="PARG catalytic Macro" evidence="6">
    <location>
        <begin position="452"/>
        <end position="591"/>
    </location>
</feature>